<dbReference type="AlphaFoldDB" id="A0A2H0TW26"/>
<comment type="caution">
    <text evidence="6">The sequence shown here is derived from an EMBL/GenBank/DDBJ whole genome shotgun (WGS) entry which is preliminary data.</text>
</comment>
<gene>
    <name evidence="6" type="ORF">COU32_02615</name>
</gene>
<keyword evidence="2 5" id="KW-0479">Metal-binding</keyword>
<evidence type="ECO:0000313" key="7">
    <source>
        <dbReference type="Proteomes" id="UP000231530"/>
    </source>
</evidence>
<dbReference type="InterPro" id="IPR000760">
    <property type="entry name" value="Inositol_monophosphatase-like"/>
</dbReference>
<feature type="binding site" evidence="5">
    <location>
        <position position="208"/>
    </location>
    <ligand>
        <name>Mg(2+)</name>
        <dbReference type="ChEBI" id="CHEBI:18420"/>
        <label>1</label>
        <note>catalytic</note>
    </ligand>
</feature>
<dbReference type="Pfam" id="PF00459">
    <property type="entry name" value="Inositol_P"/>
    <property type="match status" value="1"/>
</dbReference>
<feature type="binding site" evidence="5">
    <location>
        <position position="83"/>
    </location>
    <ligand>
        <name>Mg(2+)</name>
        <dbReference type="ChEBI" id="CHEBI:18420"/>
        <label>1</label>
        <note>catalytic</note>
    </ligand>
</feature>
<dbReference type="Proteomes" id="UP000231530">
    <property type="component" value="Unassembled WGS sequence"/>
</dbReference>
<evidence type="ECO:0000256" key="4">
    <source>
        <dbReference type="ARBA" id="ARBA00022842"/>
    </source>
</evidence>
<reference evidence="7" key="1">
    <citation type="submission" date="2017-09" db="EMBL/GenBank/DDBJ databases">
        <title>Depth-based differentiation of microbial function through sediment-hosted aquifers and enrichment of novel symbionts in the deep terrestrial subsurface.</title>
        <authorList>
            <person name="Probst A.J."/>
            <person name="Ladd B."/>
            <person name="Jarett J.K."/>
            <person name="Geller-Mcgrath D.E."/>
            <person name="Sieber C.M.K."/>
            <person name="Emerson J.B."/>
            <person name="Anantharaman K."/>
            <person name="Thomas B.C."/>
            <person name="Malmstrom R."/>
            <person name="Stieglmeier M."/>
            <person name="Klingl A."/>
            <person name="Woyke T."/>
            <person name="Ryan C.M."/>
            <person name="Banfield J.F."/>
        </authorList>
    </citation>
    <scope>NUCLEOTIDE SEQUENCE [LARGE SCALE GENOMIC DNA]</scope>
</reference>
<dbReference type="SUPFAM" id="SSF56655">
    <property type="entry name" value="Carbohydrate phosphatase"/>
    <property type="match status" value="1"/>
</dbReference>
<evidence type="ECO:0000256" key="3">
    <source>
        <dbReference type="ARBA" id="ARBA00022801"/>
    </source>
</evidence>
<organism evidence="6 7">
    <name type="scientific">Candidatus Magasanikbacteria bacterium CG10_big_fil_rev_8_21_14_0_10_42_10</name>
    <dbReference type="NCBI Taxonomy" id="1974649"/>
    <lineage>
        <taxon>Bacteria</taxon>
        <taxon>Candidatus Magasanikiibacteriota</taxon>
    </lineage>
</organism>
<evidence type="ECO:0000256" key="2">
    <source>
        <dbReference type="ARBA" id="ARBA00022723"/>
    </source>
</evidence>
<dbReference type="GO" id="GO:0008934">
    <property type="term" value="F:inositol monophosphate 1-phosphatase activity"/>
    <property type="evidence" value="ECO:0007669"/>
    <property type="project" value="TreeGrafter"/>
</dbReference>
<dbReference type="Gene3D" id="3.30.540.10">
    <property type="entry name" value="Fructose-1,6-Bisphosphatase, subunit A, domain 1"/>
    <property type="match status" value="1"/>
</dbReference>
<dbReference type="PANTHER" id="PTHR20854:SF4">
    <property type="entry name" value="INOSITOL-1-MONOPHOSPHATASE-RELATED"/>
    <property type="match status" value="1"/>
</dbReference>
<dbReference type="EMBL" id="PFBY01000031">
    <property type="protein sequence ID" value="PIR76353.1"/>
    <property type="molecule type" value="Genomic_DNA"/>
</dbReference>
<accession>A0A2H0TW26</accession>
<dbReference type="GO" id="GO:0046854">
    <property type="term" value="P:phosphatidylinositol phosphate biosynthetic process"/>
    <property type="evidence" value="ECO:0007669"/>
    <property type="project" value="InterPro"/>
</dbReference>
<feature type="binding site" evidence="5">
    <location>
        <position position="86"/>
    </location>
    <ligand>
        <name>Mg(2+)</name>
        <dbReference type="ChEBI" id="CHEBI:18420"/>
        <label>1</label>
        <note>catalytic</note>
    </ligand>
</feature>
<keyword evidence="4 5" id="KW-0460">Magnesium</keyword>
<evidence type="ECO:0000256" key="1">
    <source>
        <dbReference type="ARBA" id="ARBA00001946"/>
    </source>
</evidence>
<dbReference type="PROSITE" id="PS00630">
    <property type="entry name" value="IMP_2"/>
    <property type="match status" value="1"/>
</dbReference>
<name>A0A2H0TW26_9BACT</name>
<dbReference type="GO" id="GO:0007165">
    <property type="term" value="P:signal transduction"/>
    <property type="evidence" value="ECO:0007669"/>
    <property type="project" value="TreeGrafter"/>
</dbReference>
<evidence type="ECO:0000256" key="5">
    <source>
        <dbReference type="PIRSR" id="PIRSR600760-2"/>
    </source>
</evidence>
<dbReference type="GO" id="GO:0046872">
    <property type="term" value="F:metal ion binding"/>
    <property type="evidence" value="ECO:0007669"/>
    <property type="project" value="UniProtKB-KW"/>
</dbReference>
<dbReference type="FunFam" id="3.30.540.10:FF:000003">
    <property type="entry name" value="Inositol-1-monophosphatase"/>
    <property type="match status" value="1"/>
</dbReference>
<dbReference type="InterPro" id="IPR020583">
    <property type="entry name" value="Inositol_monoP_metal-BS"/>
</dbReference>
<dbReference type="PROSITE" id="PS00629">
    <property type="entry name" value="IMP_1"/>
    <property type="match status" value="1"/>
</dbReference>
<feature type="binding site" evidence="5">
    <location>
        <position position="85"/>
    </location>
    <ligand>
        <name>Mg(2+)</name>
        <dbReference type="ChEBI" id="CHEBI:18420"/>
        <label>1</label>
        <note>catalytic</note>
    </ligand>
</feature>
<evidence type="ECO:0000313" key="6">
    <source>
        <dbReference type="EMBL" id="PIR76353.1"/>
    </source>
</evidence>
<keyword evidence="3" id="KW-0378">Hydrolase</keyword>
<dbReference type="InterPro" id="IPR020550">
    <property type="entry name" value="Inositol_monophosphatase_CS"/>
</dbReference>
<feature type="binding site" evidence="5">
    <location>
        <position position="67"/>
    </location>
    <ligand>
        <name>Mg(2+)</name>
        <dbReference type="ChEBI" id="CHEBI:18420"/>
        <label>1</label>
        <note>catalytic</note>
    </ligand>
</feature>
<sequence>MERSSFLQVALDAIHASDDIIMKYYTGDVSVETKADMSPVTIADKEAESAIQHVLSSAFPDHGFLGEETGTTNEESEYTWVIDPIDGTKNFIRHIPLFGTQLALVKGDEVILGVSSMPAIGELLYAEKGNGAYLNGKKMDVSDMSTLQESMICFGGFSHFDKIGAVPSLTNLLLSTGRQRGIGDCYMYHLLATGRTDIVVEGSIRFWDIAAAVCIVAEAGGRVSELDGTPVTRESKTCLATNGHVHDDVSRFFI</sequence>
<dbReference type="PANTHER" id="PTHR20854">
    <property type="entry name" value="INOSITOL MONOPHOSPHATASE"/>
    <property type="match status" value="1"/>
</dbReference>
<dbReference type="GO" id="GO:0006020">
    <property type="term" value="P:inositol metabolic process"/>
    <property type="evidence" value="ECO:0007669"/>
    <property type="project" value="TreeGrafter"/>
</dbReference>
<dbReference type="PRINTS" id="PR00377">
    <property type="entry name" value="IMPHPHTASES"/>
</dbReference>
<comment type="cofactor">
    <cofactor evidence="1 5">
        <name>Mg(2+)</name>
        <dbReference type="ChEBI" id="CHEBI:18420"/>
    </cofactor>
</comment>
<protein>
    <submittedName>
        <fullName evidence="6">Inositol-phosphate phosphatase</fullName>
    </submittedName>
</protein>
<proteinExistence type="predicted"/>
<dbReference type="Gene3D" id="3.40.190.80">
    <property type="match status" value="1"/>
</dbReference>